<sequence>MSHQHHTIPSSECTLDTCDLSQANLDYVPTLAGNSIYFAIFAALLVFQIGAGIKYRTWGFMVAMMGGLILECLGYIGRLMLHSNPFNFNSFILYIVCLTIGPAFLSACIYLSLGKIISVQGPHLSRLSPRMYTYLFVGFDFISLVLQSLGGALASNHTDADISHLGIHIMIAGVSSQVVSMAAFMLVWIELWLRTRHASETDKPAEFATLRNSSTFKRFEIALAIATVLIFVRCVYRVVELAGGFDGAVANNEPAFMVFEAPFVAGAAAALSFFHPGRVFKGDWTTAASAGKEDRMRGKYSAEGYSMDTLDA</sequence>
<comment type="subcellular location">
    <subcellularLocation>
        <location evidence="1">Membrane</location>
        <topology evidence="1">Multi-pass membrane protein</topology>
    </subcellularLocation>
</comment>
<feature type="transmembrane region" description="Helical" evidence="5">
    <location>
        <begin position="91"/>
        <end position="113"/>
    </location>
</feature>
<dbReference type="GO" id="GO:0005886">
    <property type="term" value="C:plasma membrane"/>
    <property type="evidence" value="ECO:0007669"/>
    <property type="project" value="TreeGrafter"/>
</dbReference>
<dbReference type="EMBL" id="JADGJQ010000015">
    <property type="protein sequence ID" value="KAJ3180698.1"/>
    <property type="molecule type" value="Genomic_DNA"/>
</dbReference>
<dbReference type="InterPro" id="IPR007568">
    <property type="entry name" value="RTA1"/>
</dbReference>
<accession>A0AAD5TPE0</accession>
<feature type="transmembrane region" description="Helical" evidence="5">
    <location>
        <begin position="254"/>
        <end position="274"/>
    </location>
</feature>
<dbReference type="PANTHER" id="PTHR31465">
    <property type="entry name" value="PROTEIN RTA1-RELATED"/>
    <property type="match status" value="1"/>
</dbReference>
<keyword evidence="7" id="KW-1185">Reference proteome</keyword>
<gene>
    <name evidence="6" type="ORF">HDU87_001811</name>
</gene>
<name>A0AAD5TPE0_9FUNG</name>
<dbReference type="Pfam" id="PF04479">
    <property type="entry name" value="RTA1"/>
    <property type="match status" value="1"/>
</dbReference>
<evidence type="ECO:0000313" key="7">
    <source>
        <dbReference type="Proteomes" id="UP001212152"/>
    </source>
</evidence>
<dbReference type="PANTHER" id="PTHR31465:SF9">
    <property type="entry name" value="SPHINGOID LONG-CHAIN BASE TRANSPORTER RSB1"/>
    <property type="match status" value="1"/>
</dbReference>
<dbReference type="Proteomes" id="UP001212152">
    <property type="component" value="Unassembled WGS sequence"/>
</dbReference>
<evidence type="ECO:0000256" key="1">
    <source>
        <dbReference type="ARBA" id="ARBA00004141"/>
    </source>
</evidence>
<evidence type="ECO:0000256" key="4">
    <source>
        <dbReference type="ARBA" id="ARBA00023136"/>
    </source>
</evidence>
<keyword evidence="4 5" id="KW-0472">Membrane</keyword>
<evidence type="ECO:0000256" key="3">
    <source>
        <dbReference type="ARBA" id="ARBA00022989"/>
    </source>
</evidence>
<reference evidence="6" key="1">
    <citation type="submission" date="2020-05" db="EMBL/GenBank/DDBJ databases">
        <title>Phylogenomic resolution of chytrid fungi.</title>
        <authorList>
            <person name="Stajich J.E."/>
            <person name="Amses K."/>
            <person name="Simmons R."/>
            <person name="Seto K."/>
            <person name="Myers J."/>
            <person name="Bonds A."/>
            <person name="Quandt C.A."/>
            <person name="Barry K."/>
            <person name="Liu P."/>
            <person name="Grigoriev I."/>
            <person name="Longcore J.E."/>
            <person name="James T.Y."/>
        </authorList>
    </citation>
    <scope>NUCLEOTIDE SEQUENCE</scope>
    <source>
        <strain evidence="6">JEL0379</strain>
    </source>
</reference>
<keyword evidence="3 5" id="KW-1133">Transmembrane helix</keyword>
<feature type="transmembrane region" description="Helical" evidence="5">
    <location>
        <begin position="60"/>
        <end position="79"/>
    </location>
</feature>
<evidence type="ECO:0000256" key="2">
    <source>
        <dbReference type="ARBA" id="ARBA00022692"/>
    </source>
</evidence>
<organism evidence="6 7">
    <name type="scientific">Geranomyces variabilis</name>
    <dbReference type="NCBI Taxonomy" id="109894"/>
    <lineage>
        <taxon>Eukaryota</taxon>
        <taxon>Fungi</taxon>
        <taxon>Fungi incertae sedis</taxon>
        <taxon>Chytridiomycota</taxon>
        <taxon>Chytridiomycota incertae sedis</taxon>
        <taxon>Chytridiomycetes</taxon>
        <taxon>Spizellomycetales</taxon>
        <taxon>Powellomycetaceae</taxon>
        <taxon>Geranomyces</taxon>
    </lineage>
</organism>
<feature type="transmembrane region" description="Helical" evidence="5">
    <location>
        <begin position="221"/>
        <end position="239"/>
    </location>
</feature>
<dbReference type="GO" id="GO:0000324">
    <property type="term" value="C:fungal-type vacuole"/>
    <property type="evidence" value="ECO:0007669"/>
    <property type="project" value="TreeGrafter"/>
</dbReference>
<evidence type="ECO:0000313" key="6">
    <source>
        <dbReference type="EMBL" id="KAJ3180698.1"/>
    </source>
</evidence>
<comment type="caution">
    <text evidence="6">The sequence shown here is derived from an EMBL/GenBank/DDBJ whole genome shotgun (WGS) entry which is preliminary data.</text>
</comment>
<feature type="transmembrane region" description="Helical" evidence="5">
    <location>
        <begin position="35"/>
        <end position="53"/>
    </location>
</feature>
<proteinExistence type="predicted"/>
<evidence type="ECO:0000256" key="5">
    <source>
        <dbReference type="SAM" id="Phobius"/>
    </source>
</evidence>
<keyword evidence="2 5" id="KW-0812">Transmembrane</keyword>
<feature type="transmembrane region" description="Helical" evidence="5">
    <location>
        <begin position="134"/>
        <end position="153"/>
    </location>
</feature>
<feature type="transmembrane region" description="Helical" evidence="5">
    <location>
        <begin position="165"/>
        <end position="189"/>
    </location>
</feature>
<dbReference type="AlphaFoldDB" id="A0AAD5TPE0"/>
<protein>
    <submittedName>
        <fullName evidence="6">Uncharacterized protein</fullName>
    </submittedName>
</protein>